<accession>A0A0M2P1D3</accession>
<dbReference type="Gene3D" id="1.10.10.10">
    <property type="entry name" value="Winged helix-like DNA-binding domain superfamily/Winged helix DNA-binding domain"/>
    <property type="match status" value="1"/>
</dbReference>
<evidence type="ECO:0000259" key="1">
    <source>
        <dbReference type="Pfam" id="PF08279"/>
    </source>
</evidence>
<evidence type="ECO:0000313" key="3">
    <source>
        <dbReference type="Proteomes" id="UP000034455"/>
    </source>
</evidence>
<feature type="domain" description="Helix-turn-helix type 11" evidence="1">
    <location>
        <begin position="6"/>
        <end position="48"/>
    </location>
</feature>
<dbReference type="EMBL" id="LAKJ01000011">
    <property type="protein sequence ID" value="KKI64010.1"/>
    <property type="molecule type" value="Genomic_DNA"/>
</dbReference>
<dbReference type="InterPro" id="IPR013196">
    <property type="entry name" value="HTH_11"/>
</dbReference>
<dbReference type="AlphaFoldDB" id="A0A0M2P1D3"/>
<evidence type="ECO:0000313" key="2">
    <source>
        <dbReference type="EMBL" id="KKI64010.1"/>
    </source>
</evidence>
<sequence>MDKSERLLYIFTRLFNGKKLSKEELAEQLNVNVRSIQRDFSDINNFLYEDHEWEGLNARIVYENNIGRHRIRIDRYKFKNNRLLNLLFRMKNFTPNIHIDTYNLIRGLNSNSNLAEKFLSNTLLNQFTINHELTESTLIYKIQLAIQNKQIISLNDVDHQTYKVVPVYTRHYKNKYWITYIYQNKIYTQDLNSILDIYQFDEAFDENIFLQVPTVTMKFCSSIWEQIQRQFIVLNVQNNEAFIEAELIISKSECLHLAYEYPQEIILLKPDHYVEDFKNKIKSLFKHYLI</sequence>
<organism evidence="2 3">
    <name type="scientific">Staphylococcus cohnii subsp. cohnii</name>
    <dbReference type="NCBI Taxonomy" id="74704"/>
    <lineage>
        <taxon>Bacteria</taxon>
        <taxon>Bacillati</taxon>
        <taxon>Bacillota</taxon>
        <taxon>Bacilli</taxon>
        <taxon>Bacillales</taxon>
        <taxon>Staphylococcaceae</taxon>
        <taxon>Staphylococcus</taxon>
        <taxon>Staphylococcus cohnii species complex</taxon>
    </lineage>
</organism>
<dbReference type="InterPro" id="IPR036388">
    <property type="entry name" value="WH-like_DNA-bd_sf"/>
</dbReference>
<gene>
    <name evidence="2" type="ORF">UF66_0207</name>
</gene>
<proteinExistence type="predicted"/>
<dbReference type="Proteomes" id="UP000034455">
    <property type="component" value="Unassembled WGS sequence"/>
</dbReference>
<dbReference type="RefSeq" id="WP_019468694.1">
    <property type="nucleotide sequence ID" value="NZ_BKAS01000015.1"/>
</dbReference>
<dbReference type="PATRIC" id="fig|74704.6.peg.214"/>
<name>A0A0M2P1D3_STACC</name>
<protein>
    <recommendedName>
        <fullName evidence="1">Helix-turn-helix type 11 domain-containing protein</fullName>
    </recommendedName>
</protein>
<comment type="caution">
    <text evidence="2">The sequence shown here is derived from an EMBL/GenBank/DDBJ whole genome shotgun (WGS) entry which is preliminary data.</text>
</comment>
<reference evidence="2 3" key="1">
    <citation type="submission" date="2015-03" db="EMBL/GenBank/DDBJ databases">
        <title>Genome Assembly of Staphylococcus cohnii subsp. cohnii strain G22B2.</title>
        <authorList>
            <person name="Nair G."/>
            <person name="Kaur G."/>
            <person name="Khatri I."/>
            <person name="Singh N.K."/>
            <person name="Sathyabama S."/>
            <person name="Maurya S.K."/>
            <person name="Subramanian S."/>
            <person name="Agrewala J.N."/>
            <person name="Mayilraj S."/>
        </authorList>
    </citation>
    <scope>NUCLEOTIDE SEQUENCE [LARGE SCALE GENOMIC DNA]</scope>
    <source>
        <strain evidence="2 3">G22B2</strain>
    </source>
</reference>
<dbReference type="Pfam" id="PF08279">
    <property type="entry name" value="HTH_11"/>
    <property type="match status" value="1"/>
</dbReference>
<dbReference type="GeneID" id="58097728"/>